<keyword evidence="2" id="KW-0695">RNA-directed DNA polymerase</keyword>
<dbReference type="GO" id="GO:0003964">
    <property type="term" value="F:RNA-directed DNA polymerase activity"/>
    <property type="evidence" value="ECO:0007669"/>
    <property type="project" value="UniProtKB-KW"/>
</dbReference>
<feature type="region of interest" description="Disordered" evidence="1">
    <location>
        <begin position="144"/>
        <end position="181"/>
    </location>
</feature>
<name>A0ABQ5ILB8_9ASTR</name>
<reference evidence="2" key="1">
    <citation type="journal article" date="2022" name="Int. J. Mol. Sci.">
        <title>Draft Genome of Tanacetum Coccineum: Genomic Comparison of Closely Related Tanacetum-Family Plants.</title>
        <authorList>
            <person name="Yamashiro T."/>
            <person name="Shiraishi A."/>
            <person name="Nakayama K."/>
            <person name="Satake H."/>
        </authorList>
    </citation>
    <scope>NUCLEOTIDE SEQUENCE</scope>
</reference>
<dbReference type="Proteomes" id="UP001151760">
    <property type="component" value="Unassembled WGS sequence"/>
</dbReference>
<evidence type="ECO:0000256" key="1">
    <source>
        <dbReference type="SAM" id="MobiDB-lite"/>
    </source>
</evidence>
<gene>
    <name evidence="2" type="ORF">Tco_1111320</name>
</gene>
<evidence type="ECO:0000313" key="3">
    <source>
        <dbReference type="Proteomes" id="UP001151760"/>
    </source>
</evidence>
<evidence type="ECO:0000313" key="2">
    <source>
        <dbReference type="EMBL" id="GJU00982.1"/>
    </source>
</evidence>
<dbReference type="CDD" id="cd09272">
    <property type="entry name" value="RNase_HI_RT_Ty1"/>
    <property type="match status" value="1"/>
</dbReference>
<feature type="compositionally biased region" description="Polar residues" evidence="1">
    <location>
        <begin position="410"/>
        <end position="421"/>
    </location>
</feature>
<keyword evidence="2" id="KW-0808">Transferase</keyword>
<sequence>MGSSTSSCAARCPLKRRSLTGYFVMIGQSPVSWRIKKQHTVFRSSTEAEYRSMATTIRKLKWLKGLLHSFGVVHSRPMKLLCDSQASIPIAANPLEGGGGGRGVKEKQQGSANDNVKDTVNVVVVDDPVLSSLGGLTVEKVINSGNHTDTHDGNVGKHSIPTSSVAPPNEGNAPINVTESPSTAPISAPISFAKLVTGEPSRKSVNFSTLITPARNMDDMAVHWSLLELSMNVSSMDGLDSMLENGPWFIRNNQLILKNWNPDVNLLIEDVVNVSVWVKLHGVHVTAFSVDGLSAIVTKLGTPLIIDSCASDMCACCKVFSHVQDECPKKIGSDVAKNLKNPSQAPRGVPVGPKLGFKPVKQVYRPVSKKNNINTSCNKKKDVESRKEVSNPNLFEVLNSVENDVDLGTNGRTSNLASKEANSSGSSFWNVGSSSDHDSEDEVEPVKMASFLASKRVGYGINSLLEQWTKTYENADYNNDLYDDDMYEDKEIPDNIQSICDMLDIKLRGRKKKYII</sequence>
<feature type="region of interest" description="Disordered" evidence="1">
    <location>
        <begin position="409"/>
        <end position="441"/>
    </location>
</feature>
<feature type="compositionally biased region" description="Low complexity" evidence="1">
    <location>
        <begin position="422"/>
        <end position="434"/>
    </location>
</feature>
<organism evidence="2 3">
    <name type="scientific">Tanacetum coccineum</name>
    <dbReference type="NCBI Taxonomy" id="301880"/>
    <lineage>
        <taxon>Eukaryota</taxon>
        <taxon>Viridiplantae</taxon>
        <taxon>Streptophyta</taxon>
        <taxon>Embryophyta</taxon>
        <taxon>Tracheophyta</taxon>
        <taxon>Spermatophyta</taxon>
        <taxon>Magnoliopsida</taxon>
        <taxon>eudicotyledons</taxon>
        <taxon>Gunneridae</taxon>
        <taxon>Pentapetalae</taxon>
        <taxon>asterids</taxon>
        <taxon>campanulids</taxon>
        <taxon>Asterales</taxon>
        <taxon>Asteraceae</taxon>
        <taxon>Asteroideae</taxon>
        <taxon>Anthemideae</taxon>
        <taxon>Anthemidinae</taxon>
        <taxon>Tanacetum</taxon>
    </lineage>
</organism>
<dbReference type="PANTHER" id="PTHR11439">
    <property type="entry name" value="GAG-POL-RELATED RETROTRANSPOSON"/>
    <property type="match status" value="1"/>
</dbReference>
<keyword evidence="3" id="KW-1185">Reference proteome</keyword>
<dbReference type="PANTHER" id="PTHR11439:SF511">
    <property type="match status" value="1"/>
</dbReference>
<reference evidence="2" key="2">
    <citation type="submission" date="2022-01" db="EMBL/GenBank/DDBJ databases">
        <authorList>
            <person name="Yamashiro T."/>
            <person name="Shiraishi A."/>
            <person name="Satake H."/>
            <person name="Nakayama K."/>
        </authorList>
    </citation>
    <scope>NUCLEOTIDE SEQUENCE</scope>
</reference>
<protein>
    <submittedName>
        <fullName evidence="2">Reverse transcriptase domain-containing protein</fullName>
    </submittedName>
</protein>
<keyword evidence="2" id="KW-0548">Nucleotidyltransferase</keyword>
<accession>A0ABQ5ILB8</accession>
<comment type="caution">
    <text evidence="2">The sequence shown here is derived from an EMBL/GenBank/DDBJ whole genome shotgun (WGS) entry which is preliminary data.</text>
</comment>
<proteinExistence type="predicted"/>
<dbReference type="EMBL" id="BQNB010020919">
    <property type="protein sequence ID" value="GJU00982.1"/>
    <property type="molecule type" value="Genomic_DNA"/>
</dbReference>